<feature type="coiled-coil region" evidence="3">
    <location>
        <begin position="53"/>
        <end position="150"/>
    </location>
</feature>
<comment type="caution">
    <text evidence="5">The sequence shown here is derived from an EMBL/GenBank/DDBJ whole genome shotgun (WGS) entry which is preliminary data.</text>
</comment>
<keyword evidence="2 3" id="KW-0175">Coiled coil</keyword>
<keyword evidence="6" id="KW-1185">Reference proteome</keyword>
<gene>
    <name evidence="5" type="ORF">D915_004243</name>
</gene>
<sequence length="440" mass="49454">MDNAFRAKPHEPNALSSRQSLSDDQSSLLDEGYWHDNDLILAAELGKALLDRNRVLEQALEKARMAEEEKSAEVEFLFKQLTELRELSQRKAAFVDEADSYNMELDRNNRRLMKQTIADKQKISRLSSHVARLEQQVNDLLDQLNQCRHCIDSQPFYDRPQIPSLVIHSPSSPLSVSPPRSPVPFDPVSRRAYRPRSGGERGQFVDDELTDQPQLSFIPPSVFPVSRLPLDSHLAGSINRATSWPMLGPYSRLSWALDLASSNRRGLCTFNRSTLITRTERNGSVPPIRDVLTIRNGSLPRTTENIPTTSEKCAGLCPRCGFPMIASDSLSSELKNTAAVTAVINATESTQTVSLPAHSTTGRSSSHIRELQDLLDDATFIRRLENIYALKLQCGVPSLTSTDYQPQYKQLFRDAFRMLRDLKRDTAAPYRMVPVSEEGS</sequence>
<evidence type="ECO:0000313" key="5">
    <source>
        <dbReference type="EMBL" id="THD24851.1"/>
    </source>
</evidence>
<name>A0A4E0REH1_FASHE</name>
<evidence type="ECO:0000256" key="1">
    <source>
        <dbReference type="ARBA" id="ARBA00009019"/>
    </source>
</evidence>
<protein>
    <submittedName>
        <fullName evidence="5">Uncharacterized protein</fullName>
    </submittedName>
</protein>
<dbReference type="PANTHER" id="PTHR19232:SF7">
    <property type="entry name" value="CENTROCORTIN, ISOFORM A"/>
    <property type="match status" value="1"/>
</dbReference>
<dbReference type="Proteomes" id="UP000230066">
    <property type="component" value="Unassembled WGS sequence"/>
</dbReference>
<dbReference type="InterPro" id="IPR026079">
    <property type="entry name" value="CDR2"/>
</dbReference>
<dbReference type="AlphaFoldDB" id="A0A4E0REH1"/>
<evidence type="ECO:0000313" key="6">
    <source>
        <dbReference type="Proteomes" id="UP000230066"/>
    </source>
</evidence>
<feature type="region of interest" description="Disordered" evidence="4">
    <location>
        <begin position="1"/>
        <end position="22"/>
    </location>
</feature>
<dbReference type="PANTHER" id="PTHR19232">
    <property type="entry name" value="CENTROCORTIN FAMILY MEMBER"/>
    <property type="match status" value="1"/>
</dbReference>
<proteinExistence type="inferred from homology"/>
<evidence type="ECO:0000256" key="4">
    <source>
        <dbReference type="SAM" id="MobiDB-lite"/>
    </source>
</evidence>
<evidence type="ECO:0000256" key="2">
    <source>
        <dbReference type="ARBA" id="ARBA00023054"/>
    </source>
</evidence>
<comment type="similarity">
    <text evidence="1">Belongs to the CDR2 family.</text>
</comment>
<feature type="region of interest" description="Disordered" evidence="4">
    <location>
        <begin position="170"/>
        <end position="205"/>
    </location>
</feature>
<accession>A0A4E0REH1</accession>
<dbReference type="EMBL" id="JXXN02001397">
    <property type="protein sequence ID" value="THD24851.1"/>
    <property type="molecule type" value="Genomic_DNA"/>
</dbReference>
<reference evidence="5" key="1">
    <citation type="submission" date="2019-03" db="EMBL/GenBank/DDBJ databases">
        <title>Improved annotation for the trematode Fasciola hepatica.</title>
        <authorList>
            <person name="Choi Y.-J."/>
            <person name="Martin J."/>
            <person name="Mitreva M."/>
        </authorList>
    </citation>
    <scope>NUCLEOTIDE SEQUENCE [LARGE SCALE GENOMIC DNA]</scope>
</reference>
<evidence type="ECO:0000256" key="3">
    <source>
        <dbReference type="SAM" id="Coils"/>
    </source>
</evidence>
<organism evidence="5 6">
    <name type="scientific">Fasciola hepatica</name>
    <name type="common">Liver fluke</name>
    <dbReference type="NCBI Taxonomy" id="6192"/>
    <lineage>
        <taxon>Eukaryota</taxon>
        <taxon>Metazoa</taxon>
        <taxon>Spiralia</taxon>
        <taxon>Lophotrochozoa</taxon>
        <taxon>Platyhelminthes</taxon>
        <taxon>Trematoda</taxon>
        <taxon>Digenea</taxon>
        <taxon>Plagiorchiida</taxon>
        <taxon>Echinostomata</taxon>
        <taxon>Echinostomatoidea</taxon>
        <taxon>Fasciolidae</taxon>
        <taxon>Fasciola</taxon>
    </lineage>
</organism>